<organism evidence="1 2">
    <name type="scientific">Mycobacterium kyorinense</name>
    <dbReference type="NCBI Taxonomy" id="487514"/>
    <lineage>
        <taxon>Bacteria</taxon>
        <taxon>Bacillati</taxon>
        <taxon>Actinomycetota</taxon>
        <taxon>Actinomycetes</taxon>
        <taxon>Mycobacteriales</taxon>
        <taxon>Mycobacteriaceae</taxon>
        <taxon>Mycobacterium</taxon>
    </lineage>
</organism>
<gene>
    <name evidence="1" type="ORF">AWC14_01360</name>
</gene>
<accession>A0A1X1YAX5</accession>
<dbReference type="EMBL" id="LQPE01000035">
    <property type="protein sequence ID" value="ORW08181.1"/>
    <property type="molecule type" value="Genomic_DNA"/>
</dbReference>
<comment type="caution">
    <text evidence="1">The sequence shown here is derived from an EMBL/GenBank/DDBJ whole genome shotgun (WGS) entry which is preliminary data.</text>
</comment>
<evidence type="ECO:0000313" key="2">
    <source>
        <dbReference type="Proteomes" id="UP000193487"/>
    </source>
</evidence>
<protein>
    <submittedName>
        <fullName evidence="1">Uncharacterized protein</fullName>
    </submittedName>
</protein>
<dbReference type="Proteomes" id="UP000193487">
    <property type="component" value="Unassembled WGS sequence"/>
</dbReference>
<dbReference type="Pfam" id="PF19663">
    <property type="entry name" value="DUF6166"/>
    <property type="match status" value="1"/>
</dbReference>
<sequence>MLPRHIGSTPSPLPNHGEISYRGYGPYCPAGGRLVVIEIDGEVIGPLPHAVKHSPTGMTWGYCGSGPADLARSLLIHALGDDARCTVCEGTGEVVYDITTDREIPSRHADLEHLNPGESDGQARYSEPMECQYCERGFTVLPSSYQRFKFDIVR</sequence>
<dbReference type="AlphaFoldDB" id="A0A1X1YAX5"/>
<dbReference type="InterPro" id="IPR046164">
    <property type="entry name" value="DUF6166"/>
</dbReference>
<proteinExistence type="predicted"/>
<keyword evidence="2" id="KW-1185">Reference proteome</keyword>
<name>A0A1X1YAX5_9MYCO</name>
<evidence type="ECO:0000313" key="1">
    <source>
        <dbReference type="EMBL" id="ORW08181.1"/>
    </source>
</evidence>
<reference evidence="1 2" key="1">
    <citation type="submission" date="2016-01" db="EMBL/GenBank/DDBJ databases">
        <title>The new phylogeny of the genus Mycobacterium.</title>
        <authorList>
            <person name="Tarcisio F."/>
            <person name="Conor M."/>
            <person name="Antonella G."/>
            <person name="Elisabetta G."/>
            <person name="Giulia F.S."/>
            <person name="Sara T."/>
            <person name="Anna F."/>
            <person name="Clotilde B."/>
            <person name="Roberto B."/>
            <person name="Veronica D.S."/>
            <person name="Fabio R."/>
            <person name="Monica P."/>
            <person name="Olivier J."/>
            <person name="Enrico T."/>
            <person name="Nicola S."/>
        </authorList>
    </citation>
    <scope>NUCLEOTIDE SEQUENCE [LARGE SCALE GENOMIC DNA]</scope>
    <source>
        <strain evidence="1 2">DSM 45166</strain>
    </source>
</reference>